<accession>A0ACB8TAQ1</accession>
<protein>
    <submittedName>
        <fullName evidence="1">Composite domain of metallo-dependent hydrolase</fullName>
    </submittedName>
</protein>
<name>A0ACB8TAQ1_9AGAM</name>
<evidence type="ECO:0000313" key="1">
    <source>
        <dbReference type="EMBL" id="KAI0065899.1"/>
    </source>
</evidence>
<keyword evidence="2" id="KW-1185">Reference proteome</keyword>
<sequence length="967" mass="103990">MSGKASLPQPVAARRPRRPRVHVLLLCVAAAGVTFLTSSSLLYANDQPGRAQNVPSNAQAILAKCAALNMLPGPPANFHAREESDRYEQGIPSTHIRNATIWTGGKNGTEVVYGDVLLDRGVVKAVGYVPRTILDQMKDVTVVDADGAWVTPGLIDFHSHIGIYSLPSLAGTFSLNSFQGDVHPWLRSVDAFDNHDESLRLAIAGGITSMQTLPGSATAVAGQSFMLKLRTTKERSPFSMVIEPPYGLNGTKGDPSTPPRWRHLKQAVGENLDAWGTRMDNSWDFRAAYDEARKIKNAQDAYCMKAQAGLWNNLASDFPENLKWEALVDVLRGKVKLSQHVYAAVDIDTIVRLSNEFQFRVDSFHHAAEAYLVPEVLNKTWGGTPAIALFANNYRYKREAYRGSAYAPRILSDYGFPVIMKTDHPAMNGRYLLFEAQQAHYYGLAAEFALASITTVPAKAAGLDHRIGMVREGADADIVMWDSHPLRLGAAPVRVWIDGAPQAVGAETGIVVGKGKEAPEWREVPETPDWKKERRETVKWEGLPPLEVESVRGRVVFSNVSEVLIKNKGEIATVLGRGVHQHSGSMGEGVVVIDDGKMVCTGDASSCSSFLGRAERTVDLQGGSLAPAFISFGSELGLEEITYEYSTGDGPVYDAFVTDLPKILGDVGGVVRASDALSFQSRNALLAHRAGVTVATTYPHAIFTSNTITGLSATFRTGSPHALADGAIIQRISALHYNVHHPPFSPVGSGTQSPSVSTRIAVLRRLLLEDSDKDETSRWFGRAAEGQVPLVVDVSAADAMASLLDLKREVEGKRGTRMRVVFSGATEAHLLAKEIGKAGVGVILAPARPMPLNWDDRRLLPGPPLSNDTSIVTLLENNVLVGLGTVEPGFAANTRFDVGWAAAESNGRISPEQALALGSVNLERLLGIDQALEANGDMVAYVGGGPLDMGSKVVGVVSGGRGVVDLV</sequence>
<organism evidence="1 2">
    <name type="scientific">Artomyces pyxidatus</name>
    <dbReference type="NCBI Taxonomy" id="48021"/>
    <lineage>
        <taxon>Eukaryota</taxon>
        <taxon>Fungi</taxon>
        <taxon>Dikarya</taxon>
        <taxon>Basidiomycota</taxon>
        <taxon>Agaricomycotina</taxon>
        <taxon>Agaricomycetes</taxon>
        <taxon>Russulales</taxon>
        <taxon>Auriscalpiaceae</taxon>
        <taxon>Artomyces</taxon>
    </lineage>
</organism>
<proteinExistence type="predicted"/>
<comment type="caution">
    <text evidence="1">The sequence shown here is derived from an EMBL/GenBank/DDBJ whole genome shotgun (WGS) entry which is preliminary data.</text>
</comment>
<reference evidence="1" key="1">
    <citation type="submission" date="2021-03" db="EMBL/GenBank/DDBJ databases">
        <authorList>
            <consortium name="DOE Joint Genome Institute"/>
            <person name="Ahrendt S."/>
            <person name="Looney B.P."/>
            <person name="Miyauchi S."/>
            <person name="Morin E."/>
            <person name="Drula E."/>
            <person name="Courty P.E."/>
            <person name="Chicoki N."/>
            <person name="Fauchery L."/>
            <person name="Kohler A."/>
            <person name="Kuo A."/>
            <person name="Labutti K."/>
            <person name="Pangilinan J."/>
            <person name="Lipzen A."/>
            <person name="Riley R."/>
            <person name="Andreopoulos W."/>
            <person name="He G."/>
            <person name="Johnson J."/>
            <person name="Barry K.W."/>
            <person name="Grigoriev I.V."/>
            <person name="Nagy L."/>
            <person name="Hibbett D."/>
            <person name="Henrissat B."/>
            <person name="Matheny P.B."/>
            <person name="Labbe J."/>
            <person name="Martin F."/>
        </authorList>
    </citation>
    <scope>NUCLEOTIDE SEQUENCE</scope>
    <source>
        <strain evidence="1">HHB10654</strain>
    </source>
</reference>
<dbReference type="EMBL" id="MU277194">
    <property type="protein sequence ID" value="KAI0065899.1"/>
    <property type="molecule type" value="Genomic_DNA"/>
</dbReference>
<evidence type="ECO:0000313" key="2">
    <source>
        <dbReference type="Proteomes" id="UP000814140"/>
    </source>
</evidence>
<reference evidence="1" key="2">
    <citation type="journal article" date="2022" name="New Phytol.">
        <title>Evolutionary transition to the ectomycorrhizal habit in the genomes of a hyperdiverse lineage of mushroom-forming fungi.</title>
        <authorList>
            <person name="Looney B."/>
            <person name="Miyauchi S."/>
            <person name="Morin E."/>
            <person name="Drula E."/>
            <person name="Courty P.E."/>
            <person name="Kohler A."/>
            <person name="Kuo A."/>
            <person name="LaButti K."/>
            <person name="Pangilinan J."/>
            <person name="Lipzen A."/>
            <person name="Riley R."/>
            <person name="Andreopoulos W."/>
            <person name="He G."/>
            <person name="Johnson J."/>
            <person name="Nolan M."/>
            <person name="Tritt A."/>
            <person name="Barry K.W."/>
            <person name="Grigoriev I.V."/>
            <person name="Nagy L.G."/>
            <person name="Hibbett D."/>
            <person name="Henrissat B."/>
            <person name="Matheny P.B."/>
            <person name="Labbe J."/>
            <person name="Martin F.M."/>
        </authorList>
    </citation>
    <scope>NUCLEOTIDE SEQUENCE</scope>
    <source>
        <strain evidence="1">HHB10654</strain>
    </source>
</reference>
<dbReference type="Proteomes" id="UP000814140">
    <property type="component" value="Unassembled WGS sequence"/>
</dbReference>
<gene>
    <name evidence="1" type="ORF">BV25DRAFT_1897953</name>
</gene>
<keyword evidence="1" id="KW-0378">Hydrolase</keyword>